<protein>
    <recommendedName>
        <fullName evidence="6">Tetrapyrrole methylase domain-containing protein</fullName>
    </recommendedName>
</protein>
<dbReference type="SUPFAM" id="SSF53790">
    <property type="entry name" value="Tetrapyrrole methylase"/>
    <property type="match status" value="1"/>
</dbReference>
<reference evidence="7" key="1">
    <citation type="submission" date="2018-05" db="EMBL/GenBank/DDBJ databases">
        <authorList>
            <person name="Lanie J.A."/>
            <person name="Ng W.-L."/>
            <person name="Kazmierczak K.M."/>
            <person name="Andrzejewski T.M."/>
            <person name="Davidsen T.M."/>
            <person name="Wayne K.J."/>
            <person name="Tettelin H."/>
            <person name="Glass J.I."/>
            <person name="Rusch D."/>
            <person name="Podicherti R."/>
            <person name="Tsui H.-C.T."/>
            <person name="Winkler M.E."/>
        </authorList>
    </citation>
    <scope>NUCLEOTIDE SEQUENCE</scope>
</reference>
<accession>A0A383F5Q0</accession>
<dbReference type="GO" id="GO:0008168">
    <property type="term" value="F:methyltransferase activity"/>
    <property type="evidence" value="ECO:0007669"/>
    <property type="project" value="UniProtKB-KW"/>
</dbReference>
<proteinExistence type="predicted"/>
<dbReference type="Pfam" id="PF00590">
    <property type="entry name" value="TP_methylase"/>
    <property type="match status" value="1"/>
</dbReference>
<feature type="domain" description="Tetrapyrrole methylase" evidence="6">
    <location>
        <begin position="9"/>
        <end position="179"/>
    </location>
</feature>
<keyword evidence="2" id="KW-0698">rRNA processing</keyword>
<feature type="non-terminal residue" evidence="7">
    <location>
        <position position="179"/>
    </location>
</feature>
<keyword evidence="5" id="KW-0949">S-adenosyl-L-methionine</keyword>
<dbReference type="Gene3D" id="3.40.1010.10">
    <property type="entry name" value="Cobalt-precorrin-4 Transmethylase, Domain 1"/>
    <property type="match status" value="1"/>
</dbReference>
<dbReference type="NCBIfam" id="TIGR00096">
    <property type="entry name" value="16S rRNA (cytidine(1402)-2'-O)-methyltransferase"/>
    <property type="match status" value="1"/>
</dbReference>
<keyword evidence="3" id="KW-0489">Methyltransferase</keyword>
<dbReference type="InterPro" id="IPR000878">
    <property type="entry name" value="4pyrrol_Mease"/>
</dbReference>
<keyword evidence="4" id="KW-0808">Transferase</keyword>
<keyword evidence="1" id="KW-0963">Cytoplasm</keyword>
<dbReference type="InterPro" id="IPR014777">
    <property type="entry name" value="4pyrrole_Mease_sub1"/>
</dbReference>
<evidence type="ECO:0000256" key="2">
    <source>
        <dbReference type="ARBA" id="ARBA00022552"/>
    </source>
</evidence>
<dbReference type="AlphaFoldDB" id="A0A383F5Q0"/>
<evidence type="ECO:0000256" key="5">
    <source>
        <dbReference type="ARBA" id="ARBA00022691"/>
    </source>
</evidence>
<dbReference type="InterPro" id="IPR008189">
    <property type="entry name" value="rRNA_ssu_MeTfrase_I"/>
</dbReference>
<gene>
    <name evidence="7" type="ORF">METZ01_LOCUS516559</name>
</gene>
<evidence type="ECO:0000256" key="3">
    <source>
        <dbReference type="ARBA" id="ARBA00022603"/>
    </source>
</evidence>
<dbReference type="EMBL" id="UINC01231252">
    <property type="protein sequence ID" value="SVE63705.1"/>
    <property type="molecule type" value="Genomic_DNA"/>
</dbReference>
<organism evidence="7">
    <name type="scientific">marine metagenome</name>
    <dbReference type="NCBI Taxonomy" id="408172"/>
    <lineage>
        <taxon>unclassified sequences</taxon>
        <taxon>metagenomes</taxon>
        <taxon>ecological metagenomes</taxon>
    </lineage>
</organism>
<evidence type="ECO:0000259" key="6">
    <source>
        <dbReference type="Pfam" id="PF00590"/>
    </source>
</evidence>
<sequence>MSDNQHGILWVVATPIANLSDMSPRAIKTLEEADLVLAEDTRHTKGLLRHFEISTPLKSLHEHNEEARAPALVEQITQGLKVAMVTDAGTPAISDPGGRLVAAVLEQELRVSPIPGPSALVTALSVAGLGPMNTGVVFQGFVPHKGAPRREAIARALEYSGAVVLFEAPHRITQTLQEL</sequence>
<evidence type="ECO:0000256" key="1">
    <source>
        <dbReference type="ARBA" id="ARBA00022490"/>
    </source>
</evidence>
<dbReference type="Gene3D" id="3.30.950.10">
    <property type="entry name" value="Methyltransferase, Cobalt-precorrin-4 Transmethylase, Domain 2"/>
    <property type="match status" value="1"/>
</dbReference>
<dbReference type="GO" id="GO:0006364">
    <property type="term" value="P:rRNA processing"/>
    <property type="evidence" value="ECO:0007669"/>
    <property type="project" value="UniProtKB-KW"/>
</dbReference>
<dbReference type="CDD" id="cd11648">
    <property type="entry name" value="RsmI"/>
    <property type="match status" value="1"/>
</dbReference>
<dbReference type="InterPro" id="IPR035996">
    <property type="entry name" value="4pyrrol_Methylase_sf"/>
</dbReference>
<dbReference type="FunFam" id="3.40.1010.10:FF:000007">
    <property type="entry name" value="Ribosomal RNA small subunit methyltransferase I"/>
    <property type="match status" value="1"/>
</dbReference>
<evidence type="ECO:0000256" key="4">
    <source>
        <dbReference type="ARBA" id="ARBA00022679"/>
    </source>
</evidence>
<name>A0A383F5Q0_9ZZZZ</name>
<dbReference type="GO" id="GO:0032259">
    <property type="term" value="P:methylation"/>
    <property type="evidence" value="ECO:0007669"/>
    <property type="project" value="UniProtKB-KW"/>
</dbReference>
<dbReference type="PANTHER" id="PTHR46111:SF1">
    <property type="entry name" value="RIBOSOMAL RNA SMALL SUBUNIT METHYLTRANSFERASE I"/>
    <property type="match status" value="1"/>
</dbReference>
<evidence type="ECO:0000313" key="7">
    <source>
        <dbReference type="EMBL" id="SVE63705.1"/>
    </source>
</evidence>
<dbReference type="PANTHER" id="PTHR46111">
    <property type="entry name" value="RIBOSOMAL RNA SMALL SUBUNIT METHYLTRANSFERASE I"/>
    <property type="match status" value="1"/>
</dbReference>
<dbReference type="InterPro" id="IPR014776">
    <property type="entry name" value="4pyrrole_Mease_sub2"/>
</dbReference>